<dbReference type="EnsemblMetazoa" id="CapteT93058">
    <property type="protein sequence ID" value="CapteP93058"/>
    <property type="gene ID" value="CapteG93058"/>
</dbReference>
<evidence type="ECO:0000256" key="3">
    <source>
        <dbReference type="ARBA" id="ARBA00022679"/>
    </source>
</evidence>
<dbReference type="OrthoDB" id="10050085at2759"/>
<dbReference type="SUPFAM" id="SSF53335">
    <property type="entry name" value="S-adenosyl-L-methionine-dependent methyltransferases"/>
    <property type="match status" value="1"/>
</dbReference>
<dbReference type="InterPro" id="IPR029063">
    <property type="entry name" value="SAM-dependent_MTases_sf"/>
</dbReference>
<evidence type="ECO:0000256" key="1">
    <source>
        <dbReference type="ARBA" id="ARBA00007996"/>
    </source>
</evidence>
<name>R7VHS7_CAPTE</name>
<keyword evidence="3" id="KW-0808">Transferase</keyword>
<reference evidence="7" key="1">
    <citation type="submission" date="2012-12" db="EMBL/GenBank/DDBJ databases">
        <authorList>
            <person name="Hellsten U."/>
            <person name="Grimwood J."/>
            <person name="Chapman J.A."/>
            <person name="Shapiro H."/>
            <person name="Aerts A."/>
            <person name="Otillar R.P."/>
            <person name="Terry A.Y."/>
            <person name="Boore J.L."/>
            <person name="Simakov O."/>
            <person name="Marletaz F."/>
            <person name="Cho S.-J."/>
            <person name="Edsinger-Gonzales E."/>
            <person name="Havlak P."/>
            <person name="Kuo D.-H."/>
            <person name="Larsson T."/>
            <person name="Lv J."/>
            <person name="Arendt D."/>
            <person name="Savage R."/>
            <person name="Osoegawa K."/>
            <person name="de Jong P."/>
            <person name="Lindberg D.R."/>
            <person name="Seaver E.C."/>
            <person name="Weisblat D.A."/>
            <person name="Putnam N.H."/>
            <person name="Grigoriev I.V."/>
            <person name="Rokhsar D.S."/>
        </authorList>
    </citation>
    <scope>NUCLEOTIDE SEQUENCE</scope>
    <source>
        <strain evidence="7">I ESC-2004</strain>
    </source>
</reference>
<evidence type="ECO:0000313" key="5">
    <source>
        <dbReference type="EMBL" id="ELU15235.1"/>
    </source>
</evidence>
<accession>R7VHS7</accession>
<dbReference type="STRING" id="283909.R7VHS7"/>
<dbReference type="GO" id="GO:0032259">
    <property type="term" value="P:methylation"/>
    <property type="evidence" value="ECO:0007669"/>
    <property type="project" value="UniProtKB-KW"/>
</dbReference>
<evidence type="ECO:0000313" key="7">
    <source>
        <dbReference type="Proteomes" id="UP000014760"/>
    </source>
</evidence>
<keyword evidence="2" id="KW-0489">Methyltransferase</keyword>
<gene>
    <name evidence="5" type="ORF">CAPTEDRAFT_93058</name>
</gene>
<evidence type="ECO:0000256" key="4">
    <source>
        <dbReference type="ARBA" id="ARBA00022691"/>
    </source>
</evidence>
<dbReference type="Pfam" id="PF01234">
    <property type="entry name" value="NNMT_PNMT_TEMT"/>
    <property type="match status" value="1"/>
</dbReference>
<dbReference type="Proteomes" id="UP000014760">
    <property type="component" value="Unassembled WGS sequence"/>
</dbReference>
<reference evidence="6" key="3">
    <citation type="submission" date="2015-06" db="UniProtKB">
        <authorList>
            <consortium name="EnsemblMetazoa"/>
        </authorList>
    </citation>
    <scope>IDENTIFICATION</scope>
</reference>
<dbReference type="EMBL" id="AMQN01004612">
    <property type="status" value="NOT_ANNOTATED_CDS"/>
    <property type="molecule type" value="Genomic_DNA"/>
</dbReference>
<keyword evidence="4" id="KW-0949">S-adenosyl-L-methionine</keyword>
<dbReference type="EMBL" id="KB293927">
    <property type="protein sequence ID" value="ELU15235.1"/>
    <property type="molecule type" value="Genomic_DNA"/>
</dbReference>
<dbReference type="OMA" id="GPTIHQV"/>
<keyword evidence="7" id="KW-1185">Reference proteome</keyword>
<dbReference type="HOGENOM" id="CLU_082526_1_1_1"/>
<evidence type="ECO:0000313" key="6">
    <source>
        <dbReference type="EnsemblMetazoa" id="CapteP93058"/>
    </source>
</evidence>
<dbReference type="GO" id="GO:0005829">
    <property type="term" value="C:cytosol"/>
    <property type="evidence" value="ECO:0007669"/>
    <property type="project" value="TreeGrafter"/>
</dbReference>
<dbReference type="InterPro" id="IPR000940">
    <property type="entry name" value="NNMT_TEMT_trans"/>
</dbReference>
<organism evidence="5">
    <name type="scientific">Capitella teleta</name>
    <name type="common">Polychaete worm</name>
    <dbReference type="NCBI Taxonomy" id="283909"/>
    <lineage>
        <taxon>Eukaryota</taxon>
        <taxon>Metazoa</taxon>
        <taxon>Spiralia</taxon>
        <taxon>Lophotrochozoa</taxon>
        <taxon>Annelida</taxon>
        <taxon>Polychaeta</taxon>
        <taxon>Sedentaria</taxon>
        <taxon>Scolecida</taxon>
        <taxon>Capitellidae</taxon>
        <taxon>Capitella</taxon>
    </lineage>
</organism>
<feature type="non-terminal residue" evidence="5">
    <location>
        <position position="1"/>
    </location>
</feature>
<reference evidence="5 7" key="2">
    <citation type="journal article" date="2013" name="Nature">
        <title>Insights into bilaterian evolution from three spiralian genomes.</title>
        <authorList>
            <person name="Simakov O."/>
            <person name="Marletaz F."/>
            <person name="Cho S.J."/>
            <person name="Edsinger-Gonzales E."/>
            <person name="Havlak P."/>
            <person name="Hellsten U."/>
            <person name="Kuo D.H."/>
            <person name="Larsson T."/>
            <person name="Lv J."/>
            <person name="Arendt D."/>
            <person name="Savage R."/>
            <person name="Osoegawa K."/>
            <person name="de Jong P."/>
            <person name="Grimwood J."/>
            <person name="Chapman J.A."/>
            <person name="Shapiro H."/>
            <person name="Aerts A."/>
            <person name="Otillar R.P."/>
            <person name="Terry A.Y."/>
            <person name="Boore J.L."/>
            <person name="Grigoriev I.V."/>
            <person name="Lindberg D.R."/>
            <person name="Seaver E.C."/>
            <person name="Weisblat D.A."/>
            <person name="Putnam N.H."/>
            <person name="Rokhsar D.S."/>
        </authorList>
    </citation>
    <scope>NUCLEOTIDE SEQUENCE</scope>
    <source>
        <strain evidence="5 7">I ESC-2004</strain>
    </source>
</reference>
<comment type="similarity">
    <text evidence="1">Belongs to the class I-like SAM-binding methyltransferase superfamily. NNMT/PNMT/TEMT family.</text>
</comment>
<dbReference type="PANTHER" id="PTHR10867">
    <property type="entry name" value="NNMT/PNMT/TEMT FAMILY MEMBER"/>
    <property type="match status" value="1"/>
</dbReference>
<sequence length="218" mass="24362">GRFHGDNYLEVCSGPSIHGTISASKYFKNILMSEFAPQNRAAIRAWLDESPKAHDWSSFFKTVANFEGEGVTPQSVEQRTRAAIRGIAFCDLTQEEPIDHEVLFKYGLIDVIYSCLTLEAAAETSANYGRILTKLASYLRPEGGLLLCGMYNQTFYSVGGNKFHSLSQDEQTIRRLLEAAGFSVVEHFTHSFDHKAITTDITCNPSKYFCLVAVKNQE</sequence>
<protein>
    <submittedName>
        <fullName evidence="5 6">Uncharacterized protein</fullName>
    </submittedName>
</protein>
<evidence type="ECO:0000256" key="2">
    <source>
        <dbReference type="ARBA" id="ARBA00022603"/>
    </source>
</evidence>
<dbReference type="Gene3D" id="3.40.50.150">
    <property type="entry name" value="Vaccinia Virus protein VP39"/>
    <property type="match status" value="1"/>
</dbReference>
<proteinExistence type="inferred from homology"/>
<dbReference type="PROSITE" id="PS51681">
    <property type="entry name" value="SAM_MT_NNMT_PNMT_TEMT"/>
    <property type="match status" value="1"/>
</dbReference>
<dbReference type="PANTHER" id="PTHR10867:SF17">
    <property type="entry name" value="NICOTINAMIDE N-METHYLTRANSFERASE"/>
    <property type="match status" value="1"/>
</dbReference>
<dbReference type="AlphaFoldDB" id="R7VHS7"/>
<dbReference type="GO" id="GO:0008170">
    <property type="term" value="F:N-methyltransferase activity"/>
    <property type="evidence" value="ECO:0007669"/>
    <property type="project" value="TreeGrafter"/>
</dbReference>